<dbReference type="Proteomes" id="UP001204439">
    <property type="component" value="Unassembled WGS sequence"/>
</dbReference>
<feature type="domain" description="Acyltransferase 3" evidence="2">
    <location>
        <begin position="12"/>
        <end position="328"/>
    </location>
</feature>
<dbReference type="PANTHER" id="PTHR23028">
    <property type="entry name" value="ACETYLTRANSFERASE"/>
    <property type="match status" value="1"/>
</dbReference>
<keyword evidence="1" id="KW-1133">Transmembrane helix</keyword>
<feature type="transmembrane region" description="Helical" evidence="1">
    <location>
        <begin position="236"/>
        <end position="255"/>
    </location>
</feature>
<gene>
    <name evidence="3" type="ORF">NG800_012880</name>
</gene>
<evidence type="ECO:0000313" key="4">
    <source>
        <dbReference type="Proteomes" id="UP001204439"/>
    </source>
</evidence>
<keyword evidence="1" id="KW-0472">Membrane</keyword>
<organism evidence="3 4">
    <name type="scientific">Epilithonimonas ginsengisoli</name>
    <dbReference type="NCBI Taxonomy" id="1245592"/>
    <lineage>
        <taxon>Bacteria</taxon>
        <taxon>Pseudomonadati</taxon>
        <taxon>Bacteroidota</taxon>
        <taxon>Flavobacteriia</taxon>
        <taxon>Flavobacteriales</taxon>
        <taxon>Weeksellaceae</taxon>
        <taxon>Chryseobacterium group</taxon>
        <taxon>Epilithonimonas</taxon>
    </lineage>
</organism>
<dbReference type="Pfam" id="PF01757">
    <property type="entry name" value="Acyl_transf_3"/>
    <property type="match status" value="1"/>
</dbReference>
<feature type="transmembrane region" description="Helical" evidence="1">
    <location>
        <begin position="211"/>
        <end position="229"/>
    </location>
</feature>
<name>A0ABU4JJN2_9FLAO</name>
<dbReference type="InterPro" id="IPR050879">
    <property type="entry name" value="Acyltransferase_3"/>
</dbReference>
<keyword evidence="3" id="KW-0012">Acyltransferase</keyword>
<sequence length="344" mass="39968">MSTDITINRSNNFDFLRLLFASLVIVSHSFPLTGQPEMIGVLTNEQLSLGSFSVDCFFIMSGYLIFQSLERSKTIVSYLWKRILRLFPALLVLLILTLLVLPLFYRGDNIFLESSYWSYLPNGLSLYKIQYKVNGIFETNLYPKAINGSLWSLSYEFTLYLILLIFFPIRKNRKMIKIVIVATFLISFLLLQFRPLFLSHFFHYIILQSDLFYKLATFFFAGSLLSFIDLKKYNQLFIRIGILILILLSIVFGYYQMTAPFLLPILILMLATSNTSPISTIGKKIGDISYGVYIYGFLVQQILMNLMILQPIQLMLISLPITFILAYFSWHLVEEKMLKYKNVI</sequence>
<dbReference type="InterPro" id="IPR002656">
    <property type="entry name" value="Acyl_transf_3_dom"/>
</dbReference>
<feature type="transmembrane region" description="Helical" evidence="1">
    <location>
        <begin position="149"/>
        <end position="167"/>
    </location>
</feature>
<evidence type="ECO:0000313" key="3">
    <source>
        <dbReference type="EMBL" id="MDW8549812.1"/>
    </source>
</evidence>
<evidence type="ECO:0000256" key="1">
    <source>
        <dbReference type="SAM" id="Phobius"/>
    </source>
</evidence>
<dbReference type="GO" id="GO:0016746">
    <property type="term" value="F:acyltransferase activity"/>
    <property type="evidence" value="ECO:0007669"/>
    <property type="project" value="UniProtKB-KW"/>
</dbReference>
<proteinExistence type="predicted"/>
<comment type="caution">
    <text evidence="3">The sequence shown here is derived from an EMBL/GenBank/DDBJ whole genome shotgun (WGS) entry which is preliminary data.</text>
</comment>
<dbReference type="EMBL" id="JAMXLT020000022">
    <property type="protein sequence ID" value="MDW8549812.1"/>
    <property type="molecule type" value="Genomic_DNA"/>
</dbReference>
<feature type="transmembrane region" description="Helical" evidence="1">
    <location>
        <begin position="261"/>
        <end position="278"/>
    </location>
</feature>
<feature type="transmembrane region" description="Helical" evidence="1">
    <location>
        <begin position="290"/>
        <end position="308"/>
    </location>
</feature>
<feature type="transmembrane region" description="Helical" evidence="1">
    <location>
        <begin position="15"/>
        <end position="34"/>
    </location>
</feature>
<feature type="transmembrane region" description="Helical" evidence="1">
    <location>
        <begin position="314"/>
        <end position="333"/>
    </location>
</feature>
<keyword evidence="1" id="KW-0812">Transmembrane</keyword>
<feature type="transmembrane region" description="Helical" evidence="1">
    <location>
        <begin position="46"/>
        <end position="66"/>
    </location>
</feature>
<keyword evidence="4" id="KW-1185">Reference proteome</keyword>
<keyword evidence="3" id="KW-0808">Transferase</keyword>
<evidence type="ECO:0000259" key="2">
    <source>
        <dbReference type="Pfam" id="PF01757"/>
    </source>
</evidence>
<dbReference type="EC" id="2.3.-.-" evidence="3"/>
<accession>A0ABU4JJN2</accession>
<feature type="transmembrane region" description="Helical" evidence="1">
    <location>
        <begin position="179"/>
        <end position="205"/>
    </location>
</feature>
<reference evidence="3 4" key="1">
    <citation type="submission" date="2023-11" db="EMBL/GenBank/DDBJ databases">
        <title>First isolation, identification, and characterization of non-pathogenic Epilithonimonas ginsengisoli isolated from diseased farmed rainbow trout (Oncorhynchus mykiss) in Chile.</title>
        <authorList>
            <person name="Miranda C.D."/>
            <person name="Irgang R."/>
            <person name="Concha C."/>
            <person name="Rojas R."/>
            <person name="Avendano R."/>
        </authorList>
    </citation>
    <scope>NUCLEOTIDE SEQUENCE [LARGE SCALE GENOMIC DNA]</scope>
    <source>
        <strain evidence="3 4">FP99</strain>
    </source>
</reference>
<dbReference type="RefSeq" id="WP_063971392.1">
    <property type="nucleotide sequence ID" value="NZ_JAMXLT020000022.1"/>
</dbReference>
<protein>
    <submittedName>
        <fullName evidence="3">Acyltransferase</fullName>
        <ecNumber evidence="3">2.3.-.-</ecNumber>
    </submittedName>
</protein>
<feature type="transmembrane region" description="Helical" evidence="1">
    <location>
        <begin position="86"/>
        <end position="105"/>
    </location>
</feature>